<proteinExistence type="predicted"/>
<sequence>MEQPKELLEGFSSARHGSLYLHHCGVEQCAPGHSFGPAVRDHTLIHCVLKGHGRFLVGDRWYEVKAGEAFLILPGVVTTYTADVREPWHYCWVGFGGSDVPEILRLCGVGPERPVFAYAAAPEEMDRCVRELFNSTRLKANPFRMISQLYEFFALLSGDAPFEQPRSQGIVDAVIDYAQKNYSYHITVEDMAQHVGVDRSHLFRMFKKALGLSPQQYLLDCKLRRAAQLLAQTDLRVTEVMYSCGFSDPANFSRLFKRRFCQSPAQYRQNPPASSKEESRL</sequence>
<dbReference type="CDD" id="cd06986">
    <property type="entry name" value="cupin_MmsR-like_N"/>
    <property type="match status" value="1"/>
</dbReference>
<evidence type="ECO:0000256" key="4">
    <source>
        <dbReference type="ARBA" id="ARBA00023163"/>
    </source>
</evidence>
<dbReference type="GO" id="GO:0043565">
    <property type="term" value="F:sequence-specific DNA binding"/>
    <property type="evidence" value="ECO:0007669"/>
    <property type="project" value="InterPro"/>
</dbReference>
<evidence type="ECO:0000256" key="2">
    <source>
        <dbReference type="ARBA" id="ARBA00023015"/>
    </source>
</evidence>
<keyword evidence="1" id="KW-0963">Cytoplasm</keyword>
<keyword evidence="3" id="KW-0238">DNA-binding</keyword>
<dbReference type="Pfam" id="PF02311">
    <property type="entry name" value="AraC_binding"/>
    <property type="match status" value="1"/>
</dbReference>
<dbReference type="PANTHER" id="PTHR46796:SF13">
    <property type="entry name" value="HTH-TYPE TRANSCRIPTIONAL ACTIVATOR RHAS"/>
    <property type="match status" value="1"/>
</dbReference>
<reference evidence="6" key="1">
    <citation type="submission" date="2020-10" db="EMBL/GenBank/DDBJ databases">
        <authorList>
            <person name="Gilroy R."/>
        </authorList>
    </citation>
    <scope>NUCLEOTIDE SEQUENCE</scope>
    <source>
        <strain evidence="6">CHK199-13235</strain>
    </source>
</reference>
<dbReference type="PANTHER" id="PTHR46796">
    <property type="entry name" value="HTH-TYPE TRANSCRIPTIONAL ACTIVATOR RHAS-RELATED"/>
    <property type="match status" value="1"/>
</dbReference>
<keyword evidence="2" id="KW-0805">Transcription regulation</keyword>
<dbReference type="InterPro" id="IPR003313">
    <property type="entry name" value="AraC-bd"/>
</dbReference>
<dbReference type="InterPro" id="IPR009057">
    <property type="entry name" value="Homeodomain-like_sf"/>
</dbReference>
<evidence type="ECO:0000313" key="6">
    <source>
        <dbReference type="EMBL" id="HIS77004.1"/>
    </source>
</evidence>
<gene>
    <name evidence="6" type="ORF">IAB51_09385</name>
</gene>
<dbReference type="AlphaFoldDB" id="A0A9D1JZV0"/>
<protein>
    <submittedName>
        <fullName evidence="6">AraC family transcriptional regulator</fullName>
    </submittedName>
</protein>
<dbReference type="InterPro" id="IPR050204">
    <property type="entry name" value="AraC_XylS_family_regulators"/>
</dbReference>
<dbReference type="InterPro" id="IPR018060">
    <property type="entry name" value="HTH_AraC"/>
</dbReference>
<organism evidence="6 7">
    <name type="scientific">Candidatus Merdivicinus excrementipullorum</name>
    <dbReference type="NCBI Taxonomy" id="2840867"/>
    <lineage>
        <taxon>Bacteria</taxon>
        <taxon>Bacillati</taxon>
        <taxon>Bacillota</taxon>
        <taxon>Clostridia</taxon>
        <taxon>Eubacteriales</taxon>
        <taxon>Oscillospiraceae</taxon>
        <taxon>Oscillospiraceae incertae sedis</taxon>
        <taxon>Candidatus Merdivicinus</taxon>
    </lineage>
</organism>
<name>A0A9D1JZV0_9FIRM</name>
<accession>A0A9D1JZV0</accession>
<dbReference type="InterPro" id="IPR014710">
    <property type="entry name" value="RmlC-like_jellyroll"/>
</dbReference>
<dbReference type="InterPro" id="IPR037923">
    <property type="entry name" value="HTH-like"/>
</dbReference>
<dbReference type="SUPFAM" id="SSF46689">
    <property type="entry name" value="Homeodomain-like"/>
    <property type="match status" value="2"/>
</dbReference>
<reference evidence="6" key="2">
    <citation type="journal article" date="2021" name="PeerJ">
        <title>Extensive microbial diversity within the chicken gut microbiome revealed by metagenomics and culture.</title>
        <authorList>
            <person name="Gilroy R."/>
            <person name="Ravi A."/>
            <person name="Getino M."/>
            <person name="Pursley I."/>
            <person name="Horton D.L."/>
            <person name="Alikhan N.F."/>
            <person name="Baker D."/>
            <person name="Gharbi K."/>
            <person name="Hall N."/>
            <person name="Watson M."/>
            <person name="Adriaenssens E.M."/>
            <person name="Foster-Nyarko E."/>
            <person name="Jarju S."/>
            <person name="Secka A."/>
            <person name="Antonio M."/>
            <person name="Oren A."/>
            <person name="Chaudhuri R.R."/>
            <person name="La Ragione R."/>
            <person name="Hildebrand F."/>
            <person name="Pallen M.J."/>
        </authorList>
    </citation>
    <scope>NUCLEOTIDE SEQUENCE</scope>
    <source>
        <strain evidence="6">CHK199-13235</strain>
    </source>
</reference>
<dbReference type="PRINTS" id="PR00032">
    <property type="entry name" value="HTHARAC"/>
</dbReference>
<evidence type="ECO:0000259" key="5">
    <source>
        <dbReference type="PROSITE" id="PS01124"/>
    </source>
</evidence>
<dbReference type="GO" id="GO:0003700">
    <property type="term" value="F:DNA-binding transcription factor activity"/>
    <property type="evidence" value="ECO:0007669"/>
    <property type="project" value="InterPro"/>
</dbReference>
<dbReference type="Gene3D" id="2.60.120.10">
    <property type="entry name" value="Jelly Rolls"/>
    <property type="match status" value="1"/>
</dbReference>
<feature type="domain" description="HTH araC/xylS-type" evidence="5">
    <location>
        <begin position="172"/>
        <end position="270"/>
    </location>
</feature>
<dbReference type="Proteomes" id="UP000824002">
    <property type="component" value="Unassembled WGS sequence"/>
</dbReference>
<evidence type="ECO:0000256" key="3">
    <source>
        <dbReference type="ARBA" id="ARBA00023125"/>
    </source>
</evidence>
<dbReference type="InterPro" id="IPR020449">
    <property type="entry name" value="Tscrpt_reg_AraC-type_HTH"/>
</dbReference>
<dbReference type="SMART" id="SM00342">
    <property type="entry name" value="HTH_ARAC"/>
    <property type="match status" value="1"/>
</dbReference>
<dbReference type="Gene3D" id="1.10.10.60">
    <property type="entry name" value="Homeodomain-like"/>
    <property type="match status" value="2"/>
</dbReference>
<dbReference type="Pfam" id="PF12833">
    <property type="entry name" value="HTH_18"/>
    <property type="match status" value="1"/>
</dbReference>
<evidence type="ECO:0000256" key="1">
    <source>
        <dbReference type="ARBA" id="ARBA00022490"/>
    </source>
</evidence>
<dbReference type="PROSITE" id="PS01124">
    <property type="entry name" value="HTH_ARAC_FAMILY_2"/>
    <property type="match status" value="1"/>
</dbReference>
<keyword evidence="4" id="KW-0804">Transcription</keyword>
<dbReference type="EMBL" id="DVJP01000062">
    <property type="protein sequence ID" value="HIS77004.1"/>
    <property type="molecule type" value="Genomic_DNA"/>
</dbReference>
<dbReference type="SUPFAM" id="SSF51215">
    <property type="entry name" value="Regulatory protein AraC"/>
    <property type="match status" value="1"/>
</dbReference>
<comment type="caution">
    <text evidence="6">The sequence shown here is derived from an EMBL/GenBank/DDBJ whole genome shotgun (WGS) entry which is preliminary data.</text>
</comment>
<evidence type="ECO:0000313" key="7">
    <source>
        <dbReference type="Proteomes" id="UP000824002"/>
    </source>
</evidence>